<evidence type="ECO:0000313" key="7">
    <source>
        <dbReference type="Proteomes" id="UP000664303"/>
    </source>
</evidence>
<feature type="domain" description="Pyrrolo-quinoline quinone repeat" evidence="5">
    <location>
        <begin position="38"/>
        <end position="650"/>
    </location>
</feature>
<comment type="caution">
    <text evidence="6">The sequence shown here is derived from an EMBL/GenBank/DDBJ whole genome shotgun (WGS) entry which is preliminary data.</text>
</comment>
<dbReference type="SMART" id="SM00564">
    <property type="entry name" value="PQQ"/>
    <property type="match status" value="5"/>
</dbReference>
<dbReference type="RefSeq" id="WP_206561477.1">
    <property type="nucleotide sequence ID" value="NZ_JAFKCZ010000011.1"/>
</dbReference>
<name>A0A939DGY1_9GAMM</name>
<dbReference type="CDD" id="cd10280">
    <property type="entry name" value="PQQ_mGDH"/>
    <property type="match status" value="1"/>
</dbReference>
<organism evidence="6 7">
    <name type="scientific">Parahaliea mediterranea</name>
    <dbReference type="NCBI Taxonomy" id="651086"/>
    <lineage>
        <taxon>Bacteria</taxon>
        <taxon>Pseudomonadati</taxon>
        <taxon>Pseudomonadota</taxon>
        <taxon>Gammaproteobacteria</taxon>
        <taxon>Cellvibrionales</taxon>
        <taxon>Halieaceae</taxon>
        <taxon>Parahaliea</taxon>
    </lineage>
</organism>
<comment type="cofactor">
    <cofactor evidence="1">
        <name>pyrroloquinoline quinone</name>
        <dbReference type="ChEBI" id="CHEBI:58442"/>
    </cofactor>
</comment>
<dbReference type="PANTHER" id="PTHR32303:SF4">
    <property type="entry name" value="QUINOPROTEIN GLUCOSE DEHYDROGENASE"/>
    <property type="match status" value="1"/>
</dbReference>
<dbReference type="PROSITE" id="PS51257">
    <property type="entry name" value="PROKAR_LIPOPROTEIN"/>
    <property type="match status" value="1"/>
</dbReference>
<evidence type="ECO:0000313" key="6">
    <source>
        <dbReference type="EMBL" id="MBN7798034.1"/>
    </source>
</evidence>
<protein>
    <submittedName>
        <fullName evidence="6">Pyrroloquinoline quinone-dependent dehydrogenase</fullName>
    </submittedName>
</protein>
<dbReference type="InterPro" id="IPR002372">
    <property type="entry name" value="PQQ_rpt_dom"/>
</dbReference>
<dbReference type="AlphaFoldDB" id="A0A939DGY1"/>
<proteinExistence type="inferred from homology"/>
<evidence type="ECO:0000256" key="1">
    <source>
        <dbReference type="ARBA" id="ARBA00001931"/>
    </source>
</evidence>
<dbReference type="InterPro" id="IPR017511">
    <property type="entry name" value="PQQ_mDH"/>
</dbReference>
<dbReference type="EMBL" id="JAFKCZ010000011">
    <property type="protein sequence ID" value="MBN7798034.1"/>
    <property type="molecule type" value="Genomic_DNA"/>
</dbReference>
<dbReference type="Gene3D" id="2.140.10.10">
    <property type="entry name" value="Quinoprotein alcohol dehydrogenase-like superfamily"/>
    <property type="match status" value="2"/>
</dbReference>
<dbReference type="GO" id="GO:0016020">
    <property type="term" value="C:membrane"/>
    <property type="evidence" value="ECO:0007669"/>
    <property type="project" value="InterPro"/>
</dbReference>
<dbReference type="SUPFAM" id="SSF50998">
    <property type="entry name" value="Quinoprotein alcohol dehydrogenase-like"/>
    <property type="match status" value="1"/>
</dbReference>
<dbReference type="GO" id="GO:0048038">
    <property type="term" value="F:quinone binding"/>
    <property type="evidence" value="ECO:0007669"/>
    <property type="project" value="InterPro"/>
</dbReference>
<dbReference type="Pfam" id="PF01011">
    <property type="entry name" value="PQQ"/>
    <property type="match status" value="1"/>
</dbReference>
<dbReference type="GO" id="GO:0008876">
    <property type="term" value="F:quinoprotein glucose dehydrogenase activity"/>
    <property type="evidence" value="ECO:0007669"/>
    <property type="project" value="TreeGrafter"/>
</dbReference>
<evidence type="ECO:0000259" key="5">
    <source>
        <dbReference type="Pfam" id="PF01011"/>
    </source>
</evidence>
<dbReference type="InterPro" id="IPR011047">
    <property type="entry name" value="Quinoprotein_ADH-like_sf"/>
</dbReference>
<evidence type="ECO:0000256" key="3">
    <source>
        <dbReference type="ARBA" id="ARBA00023002"/>
    </source>
</evidence>
<evidence type="ECO:0000256" key="2">
    <source>
        <dbReference type="ARBA" id="ARBA00008156"/>
    </source>
</evidence>
<sequence length="674" mass="71837">MKPGRGLTLLLACALAAGCRVGIDGPAAKTGGQPVAQWTAYGGEGARQHSPLADITPANVDRLEVAWVHRSGDIADGSGEWAFTSLQVTPLMAGGKLYYCTPFGRVFALDAESGAELWQFDPGVENKRSGMYPAVCRGVAYWESPEAGTACAKRILYGTRDAELIALDADSGRPCEDFGAAGPGAAGSGAAGPGATGPGATGRVSLKAQIAGARPGEYYPTSPPYIQGNIAVVGASIPDNERRDVPSGVVRAYDVRSGELVWDWEPVSEDYRQRHRSERGDQRYHLGTPNVWAPIAGDPERGLVFVPTGNPSPDIYGGDRDGIDHFGSSIVALDAATGELRWHFQTVHHDVWDYDVASQPTLFQLPGVGAGRPGVAQATKMGHIFLLDRESGAPLYPVEERPVPQRGVPGEQLSPTQPFPTHPRPLHLPGRLSAADMDGFLWFDRRACVEALAKYRNEGMFTPPSLQGSVLYPTTTGGINWGGISIDPDLGILLVNQMHLASVVQLIPRAEYDAGNFGPGYPLEYYPMAGSPYGVKRFPLLSPLGTPCNPRPWGSLAAVDLRSGEVLWRRPLGTTRGQAPWPFWFAAGSPNTGGPLTTAGGVTFIGATTDGYFHAFDSRSGKLLWRHHLPFTANATPLSYRAREGGRQFVVVAAGGHGWSEPGDAIVAFTLPGE</sequence>
<dbReference type="PANTHER" id="PTHR32303">
    <property type="entry name" value="QUINOPROTEIN ALCOHOL DEHYDROGENASE (CYTOCHROME C)"/>
    <property type="match status" value="1"/>
</dbReference>
<evidence type="ECO:0000256" key="4">
    <source>
        <dbReference type="SAM" id="MobiDB-lite"/>
    </source>
</evidence>
<gene>
    <name evidence="6" type="ORF">JYP50_15605</name>
</gene>
<dbReference type="InterPro" id="IPR018391">
    <property type="entry name" value="PQQ_b-propeller_rpt"/>
</dbReference>
<feature type="region of interest" description="Disordered" evidence="4">
    <location>
        <begin position="401"/>
        <end position="423"/>
    </location>
</feature>
<reference evidence="6" key="1">
    <citation type="submission" date="2021-02" db="EMBL/GenBank/DDBJ databases">
        <title>PHA producing bacteria isolated from coastal sediment in Guangdong, Shenzhen.</title>
        <authorList>
            <person name="Zheng W."/>
            <person name="Yu S."/>
            <person name="Huang Y."/>
        </authorList>
    </citation>
    <scope>NUCLEOTIDE SEQUENCE</scope>
    <source>
        <strain evidence="6">TN14-10</strain>
    </source>
</reference>
<comment type="similarity">
    <text evidence="2">Belongs to the bacterial PQQ dehydrogenase family.</text>
</comment>
<accession>A0A939DGY1</accession>
<keyword evidence="3" id="KW-0560">Oxidoreductase</keyword>
<keyword evidence="7" id="KW-1185">Reference proteome</keyword>
<dbReference type="Proteomes" id="UP000664303">
    <property type="component" value="Unassembled WGS sequence"/>
</dbReference>